<reference evidence="3 4" key="1">
    <citation type="submission" date="2017-04" db="EMBL/GenBank/DDBJ databases">
        <title>Genomic insights into metabolism of Thermodesulfobium acidiphilum.</title>
        <authorList>
            <person name="Toshchakov S.V."/>
            <person name="Frolov E.N."/>
            <person name="Kublanov I.V."/>
            <person name="Samarov N.I."/>
            <person name="Novikov A."/>
            <person name="Lebedinsky A.V."/>
            <person name="Bonch-Osmolovskaya E.A."/>
            <person name="Chernyh N.A."/>
        </authorList>
    </citation>
    <scope>NUCLEOTIDE SEQUENCE [LARGE SCALE GENOMIC DNA]</scope>
    <source>
        <strain evidence="3 4">3127-1</strain>
    </source>
</reference>
<dbReference type="Gene3D" id="3.30.450.20">
    <property type="entry name" value="PAS domain"/>
    <property type="match status" value="3"/>
</dbReference>
<feature type="domain" description="GGDEF" evidence="2">
    <location>
        <begin position="442"/>
        <end position="575"/>
    </location>
</feature>
<dbReference type="InterPro" id="IPR043128">
    <property type="entry name" value="Rev_trsase/Diguanyl_cyclase"/>
</dbReference>
<dbReference type="SMART" id="SM00267">
    <property type="entry name" value="GGDEF"/>
    <property type="match status" value="1"/>
</dbReference>
<evidence type="ECO:0000313" key="4">
    <source>
        <dbReference type="Proteomes" id="UP000244792"/>
    </source>
</evidence>
<accession>A0A2R4W1P2</accession>
<name>A0A2R4W1P2_THEAF</name>
<dbReference type="NCBIfam" id="TIGR00229">
    <property type="entry name" value="sensory_box"/>
    <property type="match status" value="3"/>
</dbReference>
<evidence type="ECO:0000313" key="3">
    <source>
        <dbReference type="EMBL" id="AWB10626.1"/>
    </source>
</evidence>
<dbReference type="Gene3D" id="3.30.70.270">
    <property type="match status" value="1"/>
</dbReference>
<feature type="domain" description="PAS" evidence="1">
    <location>
        <begin position="164"/>
        <end position="234"/>
    </location>
</feature>
<sequence length="578" mass="66640">MQETSKEPSFVESIRRQLIGLGENSSKKTYYGELREKIQYLERFRTLLDSSTDMILLINSQTKKLIDANLCAIKRLGYSVKELEKMSILEFINIKEDEYPELFGYIVSKDFTKSLVTEFICNDGKKIPVEIIITSKRFSAQWYYIIIARDISEKLAKEAEMKAIELHYTKILENISDIIIELSEDFKILSVTPSASKILGYQNYEIIGHSFYELVENKDLNLVISALSNVNNDKHISFSIKNKKNISIIVSASISRTKYDNTKYIVSLRDISEVSKVYKNLEEKERRFRILFNSINEAVLLFPIPTKGRFEKFIEINDTACAFLNMKKEEILNFTIKDILAPGKEKNTLLEKLILGEFENSIPAEFISKNSQNIFVEIDIKRCHIGDQDMVLLIAKNVTEKKLMENKLNYLAFHDHLTGLSNRTLFSDRVQYEISRSKRNRTFLGVMFLDLDRFKDVNDTLGHKIGDSLLQHVSAKLQETIRETDILARMGGDEFAILVPDLKDKNEIRPLAKRILKLFENPFIVNNNSFKLGISIGISVYPYDAKNYEELLTNADTAMYSAKNSGGNKFIFYCENIL</sequence>
<dbReference type="CDD" id="cd01949">
    <property type="entry name" value="GGDEF"/>
    <property type="match status" value="1"/>
</dbReference>
<gene>
    <name evidence="3" type="ORF">TDSAC_1285</name>
</gene>
<dbReference type="SUPFAM" id="SSF55073">
    <property type="entry name" value="Nucleotide cyclase"/>
    <property type="match status" value="1"/>
</dbReference>
<dbReference type="InterPro" id="IPR000160">
    <property type="entry name" value="GGDEF_dom"/>
</dbReference>
<dbReference type="InterPro" id="IPR035965">
    <property type="entry name" value="PAS-like_dom_sf"/>
</dbReference>
<dbReference type="EMBL" id="CP020921">
    <property type="protein sequence ID" value="AWB10626.1"/>
    <property type="molecule type" value="Genomic_DNA"/>
</dbReference>
<dbReference type="AlphaFoldDB" id="A0A2R4W1P2"/>
<dbReference type="InterPro" id="IPR029787">
    <property type="entry name" value="Nucleotide_cyclase"/>
</dbReference>
<dbReference type="SUPFAM" id="SSF55785">
    <property type="entry name" value="PYP-like sensor domain (PAS domain)"/>
    <property type="match status" value="3"/>
</dbReference>
<evidence type="ECO:0000259" key="2">
    <source>
        <dbReference type="PROSITE" id="PS50887"/>
    </source>
</evidence>
<dbReference type="NCBIfam" id="TIGR00254">
    <property type="entry name" value="GGDEF"/>
    <property type="match status" value="1"/>
</dbReference>
<dbReference type="KEGG" id="taci:TDSAC_1285"/>
<dbReference type="PROSITE" id="PS50112">
    <property type="entry name" value="PAS"/>
    <property type="match status" value="1"/>
</dbReference>
<dbReference type="RefSeq" id="WP_108309416.1">
    <property type="nucleotide sequence ID" value="NZ_CP020921.1"/>
</dbReference>
<protein>
    <submittedName>
        <fullName evidence="3">PAS domain S-box-containing protein/diguanylate cyclase (GGDEF) domain-containing protein</fullName>
    </submittedName>
</protein>
<dbReference type="InterPro" id="IPR052155">
    <property type="entry name" value="Biofilm_reg_signaling"/>
</dbReference>
<keyword evidence="4" id="KW-1185">Reference proteome</keyword>
<evidence type="ECO:0000259" key="1">
    <source>
        <dbReference type="PROSITE" id="PS50112"/>
    </source>
</evidence>
<dbReference type="Pfam" id="PF13426">
    <property type="entry name" value="PAS_9"/>
    <property type="match status" value="3"/>
</dbReference>
<dbReference type="Pfam" id="PF00990">
    <property type="entry name" value="GGDEF"/>
    <property type="match status" value="1"/>
</dbReference>
<organism evidence="3 4">
    <name type="scientific">Thermodesulfobium acidiphilum</name>
    <dbReference type="NCBI Taxonomy" id="1794699"/>
    <lineage>
        <taxon>Bacteria</taxon>
        <taxon>Pseudomonadati</taxon>
        <taxon>Thermodesulfobiota</taxon>
        <taxon>Thermodesulfobiia</taxon>
        <taxon>Thermodesulfobiales</taxon>
        <taxon>Thermodesulfobiaceae</taxon>
        <taxon>Thermodesulfobium</taxon>
    </lineage>
</organism>
<dbReference type="InterPro" id="IPR000014">
    <property type="entry name" value="PAS"/>
</dbReference>
<dbReference type="FunFam" id="3.30.70.270:FF:000001">
    <property type="entry name" value="Diguanylate cyclase domain protein"/>
    <property type="match status" value="1"/>
</dbReference>
<dbReference type="GO" id="GO:0003824">
    <property type="term" value="F:catalytic activity"/>
    <property type="evidence" value="ECO:0007669"/>
    <property type="project" value="UniProtKB-ARBA"/>
</dbReference>
<dbReference type="PROSITE" id="PS50887">
    <property type="entry name" value="GGDEF"/>
    <property type="match status" value="1"/>
</dbReference>
<dbReference type="CDD" id="cd00130">
    <property type="entry name" value="PAS"/>
    <property type="match status" value="3"/>
</dbReference>
<dbReference type="OrthoDB" id="9783388at2"/>
<dbReference type="SMART" id="SM00091">
    <property type="entry name" value="PAS"/>
    <property type="match status" value="3"/>
</dbReference>
<dbReference type="PANTHER" id="PTHR44757:SF2">
    <property type="entry name" value="BIOFILM ARCHITECTURE MAINTENANCE PROTEIN MBAA"/>
    <property type="match status" value="1"/>
</dbReference>
<dbReference type="Proteomes" id="UP000244792">
    <property type="component" value="Chromosome"/>
</dbReference>
<dbReference type="PANTHER" id="PTHR44757">
    <property type="entry name" value="DIGUANYLATE CYCLASE DGCP"/>
    <property type="match status" value="1"/>
</dbReference>
<proteinExistence type="predicted"/>